<keyword evidence="3" id="KW-1003">Cell membrane</keyword>
<feature type="domain" description="ABC transmembrane type-1" evidence="8">
    <location>
        <begin position="64"/>
        <end position="248"/>
    </location>
</feature>
<keyword evidence="6 7" id="KW-0472">Membrane</keyword>
<accession>A0A2U1ZSI7</accession>
<keyword evidence="5 7" id="KW-1133">Transmembrane helix</keyword>
<dbReference type="AlphaFoldDB" id="A0A2U1ZSI7"/>
<proteinExistence type="inferred from homology"/>
<feature type="transmembrane region" description="Helical" evidence="7">
    <location>
        <begin position="16"/>
        <end position="36"/>
    </location>
</feature>
<name>A0A2U1ZSI7_9MICO</name>
<feature type="transmembrane region" description="Helical" evidence="7">
    <location>
        <begin position="227"/>
        <end position="247"/>
    </location>
</feature>
<evidence type="ECO:0000256" key="4">
    <source>
        <dbReference type="ARBA" id="ARBA00022692"/>
    </source>
</evidence>
<evidence type="ECO:0000313" key="10">
    <source>
        <dbReference type="Proteomes" id="UP000245166"/>
    </source>
</evidence>
<evidence type="ECO:0000313" key="9">
    <source>
        <dbReference type="EMBL" id="PWD49921.1"/>
    </source>
</evidence>
<dbReference type="RefSeq" id="WP_109228305.1">
    <property type="nucleotide sequence ID" value="NZ_PYHR01000002.1"/>
</dbReference>
<organism evidence="9 10">
    <name type="scientific">Serinibacter arcticus</name>
    <dbReference type="NCBI Taxonomy" id="1655435"/>
    <lineage>
        <taxon>Bacteria</taxon>
        <taxon>Bacillati</taxon>
        <taxon>Actinomycetota</taxon>
        <taxon>Actinomycetes</taxon>
        <taxon>Micrococcales</taxon>
        <taxon>Beutenbergiaceae</taxon>
        <taxon>Serinibacter</taxon>
    </lineage>
</organism>
<sequence>MSAVAPPLSGSARARWALVGIAGTAVLWQVGALLTANQATLPTLTSVLAEIGALSTDPALRTHVLTTLGRVLAGFLVGSVLGLVTGSLIGAFSWVRRILNPYLNFLRAIAPIAWIVPATIWLGVGESSIQFVVIYAAVFPVAINTISGMASLAPDRARMGRVFGLSPAGIFWQIRIPNAVPFALTGARLGLGLAFMATIGAEMIIGQSGLGYLIYDARVFFDTPLMFAGILLLGVVGYLGDLGFAVVRTRVFSRYYAGRTDA</sequence>
<reference evidence="9 10" key="1">
    <citation type="submission" date="2018-03" db="EMBL/GenBank/DDBJ databases">
        <title>Genome assembly of novel Miniimonas species PCH200.</title>
        <authorList>
            <person name="Thakur V."/>
            <person name="Kumar V."/>
            <person name="Singh D."/>
        </authorList>
    </citation>
    <scope>NUCLEOTIDE SEQUENCE [LARGE SCALE GENOMIC DNA]</scope>
    <source>
        <strain evidence="9 10">PCH200</strain>
    </source>
</reference>
<comment type="subcellular location">
    <subcellularLocation>
        <location evidence="1 7">Cell membrane</location>
        <topology evidence="1 7">Multi-pass membrane protein</topology>
    </subcellularLocation>
</comment>
<dbReference type="InterPro" id="IPR000515">
    <property type="entry name" value="MetI-like"/>
</dbReference>
<dbReference type="EMBL" id="PYHR01000002">
    <property type="protein sequence ID" value="PWD49921.1"/>
    <property type="molecule type" value="Genomic_DNA"/>
</dbReference>
<dbReference type="PROSITE" id="PS50928">
    <property type="entry name" value="ABC_TM1"/>
    <property type="match status" value="1"/>
</dbReference>
<dbReference type="PANTHER" id="PTHR30151:SF0">
    <property type="entry name" value="ABC TRANSPORTER PERMEASE PROTEIN MJ0413-RELATED"/>
    <property type="match status" value="1"/>
</dbReference>
<evidence type="ECO:0000256" key="6">
    <source>
        <dbReference type="ARBA" id="ARBA00023136"/>
    </source>
</evidence>
<dbReference type="GO" id="GO:0005886">
    <property type="term" value="C:plasma membrane"/>
    <property type="evidence" value="ECO:0007669"/>
    <property type="project" value="UniProtKB-SubCell"/>
</dbReference>
<comment type="similarity">
    <text evidence="7">Belongs to the binding-protein-dependent transport system permease family.</text>
</comment>
<dbReference type="SUPFAM" id="SSF161098">
    <property type="entry name" value="MetI-like"/>
    <property type="match status" value="1"/>
</dbReference>
<keyword evidence="2 7" id="KW-0813">Transport</keyword>
<dbReference type="CDD" id="cd06261">
    <property type="entry name" value="TM_PBP2"/>
    <property type="match status" value="1"/>
</dbReference>
<feature type="transmembrane region" description="Helical" evidence="7">
    <location>
        <begin position="71"/>
        <end position="95"/>
    </location>
</feature>
<evidence type="ECO:0000256" key="3">
    <source>
        <dbReference type="ARBA" id="ARBA00022475"/>
    </source>
</evidence>
<feature type="transmembrane region" description="Helical" evidence="7">
    <location>
        <begin position="191"/>
        <end position="215"/>
    </location>
</feature>
<dbReference type="GO" id="GO:0055085">
    <property type="term" value="P:transmembrane transport"/>
    <property type="evidence" value="ECO:0007669"/>
    <property type="project" value="InterPro"/>
</dbReference>
<dbReference type="PANTHER" id="PTHR30151">
    <property type="entry name" value="ALKANE SULFONATE ABC TRANSPORTER-RELATED, MEMBRANE SUBUNIT"/>
    <property type="match status" value="1"/>
</dbReference>
<evidence type="ECO:0000256" key="1">
    <source>
        <dbReference type="ARBA" id="ARBA00004651"/>
    </source>
</evidence>
<evidence type="ECO:0000256" key="7">
    <source>
        <dbReference type="RuleBase" id="RU363032"/>
    </source>
</evidence>
<evidence type="ECO:0000259" key="8">
    <source>
        <dbReference type="PROSITE" id="PS50928"/>
    </source>
</evidence>
<evidence type="ECO:0000256" key="2">
    <source>
        <dbReference type="ARBA" id="ARBA00022448"/>
    </source>
</evidence>
<dbReference type="OrthoDB" id="5458199at2"/>
<feature type="transmembrane region" description="Helical" evidence="7">
    <location>
        <begin position="102"/>
        <end position="123"/>
    </location>
</feature>
<keyword evidence="10" id="KW-1185">Reference proteome</keyword>
<keyword evidence="4 7" id="KW-0812">Transmembrane</keyword>
<dbReference type="Pfam" id="PF00528">
    <property type="entry name" value="BPD_transp_1"/>
    <property type="match status" value="1"/>
</dbReference>
<comment type="caution">
    <text evidence="9">The sequence shown here is derived from an EMBL/GenBank/DDBJ whole genome shotgun (WGS) entry which is preliminary data.</text>
</comment>
<dbReference type="Proteomes" id="UP000245166">
    <property type="component" value="Unassembled WGS sequence"/>
</dbReference>
<evidence type="ECO:0000256" key="5">
    <source>
        <dbReference type="ARBA" id="ARBA00022989"/>
    </source>
</evidence>
<protein>
    <recommendedName>
        <fullName evidence="8">ABC transmembrane type-1 domain-containing protein</fullName>
    </recommendedName>
</protein>
<feature type="transmembrane region" description="Helical" evidence="7">
    <location>
        <begin position="129"/>
        <end position="153"/>
    </location>
</feature>
<dbReference type="Gene3D" id="1.10.3720.10">
    <property type="entry name" value="MetI-like"/>
    <property type="match status" value="1"/>
</dbReference>
<gene>
    <name evidence="9" type="ORF">C8046_03715</name>
</gene>
<dbReference type="InterPro" id="IPR035906">
    <property type="entry name" value="MetI-like_sf"/>
</dbReference>